<dbReference type="EMBL" id="FYEH01000010">
    <property type="protein sequence ID" value="SNB72999.1"/>
    <property type="molecule type" value="Genomic_DNA"/>
</dbReference>
<gene>
    <name evidence="1" type="ORF">SAMN07250955_11037</name>
</gene>
<dbReference type="OrthoDB" id="195104at2"/>
<sequence>MPEMTFTLRWPDGRDEVCYSPSLVVQEFLKPGSDYRLTDLMDRCRQALTIASARVEAKYGFACSRAIGQLERLEAQAARFEPDALVHVGAFNT</sequence>
<dbReference type="RefSeq" id="WP_088562121.1">
    <property type="nucleotide sequence ID" value="NZ_FYEH01000010.1"/>
</dbReference>
<reference evidence="1 2" key="1">
    <citation type="submission" date="2017-06" db="EMBL/GenBank/DDBJ databases">
        <authorList>
            <person name="Kim H.J."/>
            <person name="Triplett B.A."/>
        </authorList>
    </citation>
    <scope>NUCLEOTIDE SEQUENCE [LARGE SCALE GENOMIC DNA]</scope>
    <source>
        <strain evidence="1 2">B29T1</strain>
    </source>
</reference>
<dbReference type="InterPro" id="IPR023846">
    <property type="entry name" value="CHP04042_MSMEG0570"/>
</dbReference>
<evidence type="ECO:0000313" key="2">
    <source>
        <dbReference type="Proteomes" id="UP000197065"/>
    </source>
</evidence>
<organism evidence="1 2">
    <name type="scientific">Arboricoccus pini</name>
    <dbReference type="NCBI Taxonomy" id="1963835"/>
    <lineage>
        <taxon>Bacteria</taxon>
        <taxon>Pseudomonadati</taxon>
        <taxon>Pseudomonadota</taxon>
        <taxon>Alphaproteobacteria</taxon>
        <taxon>Geminicoccales</taxon>
        <taxon>Geminicoccaceae</taxon>
        <taxon>Arboricoccus</taxon>
    </lineage>
</organism>
<accession>A0A212RKL3</accession>
<keyword evidence="2" id="KW-1185">Reference proteome</keyword>
<dbReference type="NCBIfam" id="TIGR04042">
    <property type="entry name" value="MSMEG_0570_fam"/>
    <property type="match status" value="1"/>
</dbReference>
<protein>
    <submittedName>
        <fullName evidence="1">MSMEG_0570 family protein</fullName>
    </submittedName>
</protein>
<dbReference type="Proteomes" id="UP000197065">
    <property type="component" value="Unassembled WGS sequence"/>
</dbReference>
<name>A0A212RKL3_9PROT</name>
<proteinExistence type="predicted"/>
<dbReference type="AlphaFoldDB" id="A0A212RKL3"/>
<evidence type="ECO:0000313" key="1">
    <source>
        <dbReference type="EMBL" id="SNB72999.1"/>
    </source>
</evidence>